<feature type="transmembrane region" description="Helical" evidence="14">
    <location>
        <begin position="318"/>
        <end position="342"/>
    </location>
</feature>
<evidence type="ECO:0000256" key="9">
    <source>
        <dbReference type="ARBA" id="ARBA00022777"/>
    </source>
</evidence>
<dbReference type="CDD" id="cd06225">
    <property type="entry name" value="HAMP"/>
    <property type="match status" value="1"/>
</dbReference>
<evidence type="ECO:0000259" key="15">
    <source>
        <dbReference type="PROSITE" id="PS50109"/>
    </source>
</evidence>
<evidence type="ECO:0000256" key="2">
    <source>
        <dbReference type="ARBA" id="ARBA00004651"/>
    </source>
</evidence>
<evidence type="ECO:0000256" key="7">
    <source>
        <dbReference type="ARBA" id="ARBA00022692"/>
    </source>
</evidence>
<dbReference type="AlphaFoldDB" id="A0A559JC01"/>
<keyword evidence="8" id="KW-0547">Nucleotide-binding</keyword>
<feature type="domain" description="Histidine kinase" evidence="15">
    <location>
        <begin position="412"/>
        <end position="613"/>
    </location>
</feature>
<keyword evidence="7 14" id="KW-0812">Transmembrane</keyword>
<comment type="catalytic activity">
    <reaction evidence="1">
        <text>ATP + protein L-histidine = ADP + protein N-phospho-L-histidine.</text>
        <dbReference type="EC" id="2.7.13.3"/>
    </reaction>
</comment>
<keyword evidence="10" id="KW-0067">ATP-binding</keyword>
<evidence type="ECO:0000256" key="8">
    <source>
        <dbReference type="ARBA" id="ARBA00022741"/>
    </source>
</evidence>
<keyword evidence="4" id="KW-1003">Cell membrane</keyword>
<evidence type="ECO:0000256" key="1">
    <source>
        <dbReference type="ARBA" id="ARBA00000085"/>
    </source>
</evidence>
<evidence type="ECO:0000313" key="18">
    <source>
        <dbReference type="Proteomes" id="UP000316330"/>
    </source>
</evidence>
<accession>A0A559JC01</accession>
<keyword evidence="18" id="KW-1185">Reference proteome</keyword>
<keyword evidence="9" id="KW-0418">Kinase</keyword>
<dbReference type="OrthoDB" id="9776552at2"/>
<comment type="subcellular location">
    <subcellularLocation>
        <location evidence="2">Cell membrane</location>
        <topology evidence="2">Multi-pass membrane protein</topology>
    </subcellularLocation>
</comment>
<evidence type="ECO:0000256" key="5">
    <source>
        <dbReference type="ARBA" id="ARBA00022553"/>
    </source>
</evidence>
<keyword evidence="11 14" id="KW-1133">Transmembrane helix</keyword>
<dbReference type="SMART" id="SM00387">
    <property type="entry name" value="HATPase_c"/>
    <property type="match status" value="1"/>
</dbReference>
<dbReference type="InterPro" id="IPR050640">
    <property type="entry name" value="Bact_2-comp_sensor_kinase"/>
</dbReference>
<evidence type="ECO:0000256" key="11">
    <source>
        <dbReference type="ARBA" id="ARBA00022989"/>
    </source>
</evidence>
<dbReference type="EMBL" id="VNJJ01000012">
    <property type="protein sequence ID" value="TVX97387.1"/>
    <property type="molecule type" value="Genomic_DNA"/>
</dbReference>
<dbReference type="Proteomes" id="UP000316330">
    <property type="component" value="Unassembled WGS sequence"/>
</dbReference>
<name>A0A559JC01_9BACL</name>
<evidence type="ECO:0000256" key="3">
    <source>
        <dbReference type="ARBA" id="ARBA00012438"/>
    </source>
</evidence>
<dbReference type="SUPFAM" id="SSF55874">
    <property type="entry name" value="ATPase domain of HSP90 chaperone/DNA topoisomerase II/histidine kinase"/>
    <property type="match status" value="1"/>
</dbReference>
<dbReference type="Pfam" id="PF00672">
    <property type="entry name" value="HAMP"/>
    <property type="match status" value="1"/>
</dbReference>
<dbReference type="InterPro" id="IPR036890">
    <property type="entry name" value="HATPase_C_sf"/>
</dbReference>
<keyword evidence="13 14" id="KW-0472">Membrane</keyword>
<evidence type="ECO:0000256" key="13">
    <source>
        <dbReference type="ARBA" id="ARBA00023136"/>
    </source>
</evidence>
<dbReference type="InterPro" id="IPR003660">
    <property type="entry name" value="HAMP_dom"/>
</dbReference>
<evidence type="ECO:0000313" key="17">
    <source>
        <dbReference type="EMBL" id="TVX97387.1"/>
    </source>
</evidence>
<evidence type="ECO:0000259" key="16">
    <source>
        <dbReference type="PROSITE" id="PS50885"/>
    </source>
</evidence>
<keyword evidence="12" id="KW-0902">Two-component regulatory system</keyword>
<dbReference type="Gene3D" id="3.30.565.10">
    <property type="entry name" value="Histidine kinase-like ATPase, C-terminal domain"/>
    <property type="match status" value="1"/>
</dbReference>
<evidence type="ECO:0000256" key="12">
    <source>
        <dbReference type="ARBA" id="ARBA00023012"/>
    </source>
</evidence>
<protein>
    <recommendedName>
        <fullName evidence="3">histidine kinase</fullName>
        <ecNumber evidence="3">2.7.13.3</ecNumber>
    </recommendedName>
</protein>
<dbReference type="PROSITE" id="PS50885">
    <property type="entry name" value="HAMP"/>
    <property type="match status" value="1"/>
</dbReference>
<feature type="domain" description="HAMP" evidence="16">
    <location>
        <begin position="339"/>
        <end position="391"/>
    </location>
</feature>
<dbReference type="EC" id="2.7.13.3" evidence="3"/>
<dbReference type="GO" id="GO:0005886">
    <property type="term" value="C:plasma membrane"/>
    <property type="evidence" value="ECO:0007669"/>
    <property type="project" value="UniProtKB-SubCell"/>
</dbReference>
<reference evidence="17 18" key="1">
    <citation type="submission" date="2019-07" db="EMBL/GenBank/DDBJ databases">
        <authorList>
            <person name="Kim J."/>
        </authorList>
    </citation>
    <scope>NUCLEOTIDE SEQUENCE [LARGE SCALE GENOMIC DNA]</scope>
    <source>
        <strain evidence="17 18">G13</strain>
    </source>
</reference>
<evidence type="ECO:0000256" key="10">
    <source>
        <dbReference type="ARBA" id="ARBA00022840"/>
    </source>
</evidence>
<dbReference type="PANTHER" id="PTHR34220">
    <property type="entry name" value="SENSOR HISTIDINE KINASE YPDA"/>
    <property type="match status" value="1"/>
</dbReference>
<evidence type="ECO:0000256" key="6">
    <source>
        <dbReference type="ARBA" id="ARBA00022679"/>
    </source>
</evidence>
<dbReference type="InterPro" id="IPR003594">
    <property type="entry name" value="HATPase_dom"/>
</dbReference>
<dbReference type="Pfam" id="PF02518">
    <property type="entry name" value="HATPase_c"/>
    <property type="match status" value="1"/>
</dbReference>
<dbReference type="Pfam" id="PF06580">
    <property type="entry name" value="His_kinase"/>
    <property type="match status" value="1"/>
</dbReference>
<dbReference type="InterPro" id="IPR005467">
    <property type="entry name" value="His_kinase_dom"/>
</dbReference>
<evidence type="ECO:0000256" key="14">
    <source>
        <dbReference type="SAM" id="Phobius"/>
    </source>
</evidence>
<evidence type="ECO:0000256" key="4">
    <source>
        <dbReference type="ARBA" id="ARBA00022475"/>
    </source>
</evidence>
<organism evidence="17 18">
    <name type="scientific">Cohnella terricola</name>
    <dbReference type="NCBI Taxonomy" id="1289167"/>
    <lineage>
        <taxon>Bacteria</taxon>
        <taxon>Bacillati</taxon>
        <taxon>Bacillota</taxon>
        <taxon>Bacilli</taxon>
        <taxon>Bacillales</taxon>
        <taxon>Paenibacillaceae</taxon>
        <taxon>Cohnella</taxon>
    </lineage>
</organism>
<dbReference type="CDD" id="cd18773">
    <property type="entry name" value="PDC1_HK_sensor"/>
    <property type="match status" value="1"/>
</dbReference>
<dbReference type="Gene3D" id="6.10.340.10">
    <property type="match status" value="1"/>
</dbReference>
<dbReference type="Gene3D" id="3.30.450.20">
    <property type="entry name" value="PAS domain"/>
    <property type="match status" value="2"/>
</dbReference>
<dbReference type="SUPFAM" id="SSF158472">
    <property type="entry name" value="HAMP domain-like"/>
    <property type="match status" value="1"/>
</dbReference>
<comment type="caution">
    <text evidence="17">The sequence shown here is derived from an EMBL/GenBank/DDBJ whole genome shotgun (WGS) entry which is preliminary data.</text>
</comment>
<keyword evidence="6" id="KW-0808">Transferase</keyword>
<dbReference type="PANTHER" id="PTHR34220:SF11">
    <property type="entry name" value="SENSOR PROTEIN KINASE HPTS"/>
    <property type="match status" value="1"/>
</dbReference>
<dbReference type="GO" id="GO:0000155">
    <property type="term" value="F:phosphorelay sensor kinase activity"/>
    <property type="evidence" value="ECO:0007669"/>
    <property type="project" value="InterPro"/>
</dbReference>
<dbReference type="InterPro" id="IPR010559">
    <property type="entry name" value="Sig_transdc_His_kin_internal"/>
</dbReference>
<dbReference type="PROSITE" id="PS50109">
    <property type="entry name" value="HIS_KIN"/>
    <property type="match status" value="1"/>
</dbReference>
<keyword evidence="5" id="KW-0597">Phosphoprotein</keyword>
<dbReference type="GO" id="GO:0005524">
    <property type="term" value="F:ATP binding"/>
    <property type="evidence" value="ECO:0007669"/>
    <property type="project" value="UniProtKB-KW"/>
</dbReference>
<gene>
    <name evidence="17" type="ORF">FPZ45_18825</name>
</gene>
<dbReference type="SMART" id="SM00304">
    <property type="entry name" value="HAMP"/>
    <property type="match status" value="1"/>
</dbReference>
<proteinExistence type="predicted"/>
<sequence length="620" mass="71012">MKFPAKGVDDMLLRTMRFTREMNLRTKLLLLFTLLILFPLSLQGVITYRNFSATVDQKTEQFTVDIVRQINANLDRLLKDFERLSIIPLYDQMVLTILSKYDGEMGSATWASSDDYMKMKLYTSANAYDRAEIRGIHLVSNSGIFFSNIDSMAVDLVWDSRRDEWFEEVDRSDGAWVLIPPHHPSYYSVAPSDPYISVGRKIRDPDTLRPLGYILIDIKLDAFRNILSNLNYEQDSNVIVMDGQRRLLFERKSEGDPSTYDDLLKHNQLQPYGTNQRILLNGQPHLYVQHYSNYSGLSVISLTPTNVIRKESRELGTFTLWFAALCVAVVTLLAVIVSYRITRPLIELKKNMIRVEQGNFDRRIEVYGKDEFGQLGRGFNKMTEEINRLFNEVFILGIREKEAELSALQSQINPHFIYNTLESISMMAIRGHNSEVSDMVSALGKLLRYTIDKVDRLVPLKEEIRFVQSYVRIQQLRYGGRLRVEYDIDEEVKEIVVPKLILQPLVENAVYHGIDEAEQGGTIWISALRIEDVLLITVRDDGKGLPEREIEALNEQLRTLPSYQGYQRDDRSGLGLSNIAQRIMLIYGDKGELTVDGSLGQGLAVTISIRLVETGGETHV</sequence>